<reference evidence="2 3" key="1">
    <citation type="journal article" date="2018" name="MBio">
        <title>Comparative Genomics Reveals the Core Gene Toolbox for the Fungus-Insect Symbiosis.</title>
        <authorList>
            <person name="Wang Y."/>
            <person name="Stata M."/>
            <person name="Wang W."/>
            <person name="Stajich J.E."/>
            <person name="White M.M."/>
            <person name="Moncalvo J.M."/>
        </authorList>
    </citation>
    <scope>NUCLEOTIDE SEQUENCE [LARGE SCALE GENOMIC DNA]</scope>
    <source>
        <strain evidence="2 3">AUS-77-4</strain>
    </source>
</reference>
<dbReference type="AlphaFoldDB" id="A0A2T9XXM1"/>
<feature type="region of interest" description="Disordered" evidence="1">
    <location>
        <begin position="40"/>
        <end position="62"/>
    </location>
</feature>
<organism evidence="2 3">
    <name type="scientific">Furculomyces boomerangus</name>
    <dbReference type="NCBI Taxonomy" id="61424"/>
    <lineage>
        <taxon>Eukaryota</taxon>
        <taxon>Fungi</taxon>
        <taxon>Fungi incertae sedis</taxon>
        <taxon>Zoopagomycota</taxon>
        <taxon>Kickxellomycotina</taxon>
        <taxon>Harpellomycetes</taxon>
        <taxon>Harpellales</taxon>
        <taxon>Harpellaceae</taxon>
        <taxon>Furculomyces</taxon>
    </lineage>
</organism>
<protein>
    <submittedName>
        <fullName evidence="2">Uncharacterized protein</fullName>
    </submittedName>
</protein>
<evidence type="ECO:0000256" key="1">
    <source>
        <dbReference type="SAM" id="MobiDB-lite"/>
    </source>
</evidence>
<comment type="caution">
    <text evidence="2">The sequence shown here is derived from an EMBL/GenBank/DDBJ whole genome shotgun (WGS) entry which is preliminary data.</text>
</comment>
<evidence type="ECO:0000313" key="3">
    <source>
        <dbReference type="Proteomes" id="UP000245699"/>
    </source>
</evidence>
<dbReference type="Proteomes" id="UP000245699">
    <property type="component" value="Unassembled WGS sequence"/>
</dbReference>
<gene>
    <name evidence="2" type="ORF">BB559_007375</name>
</gene>
<dbReference type="EMBL" id="MBFT01001228">
    <property type="protein sequence ID" value="PVU84813.1"/>
    <property type="molecule type" value="Genomic_DNA"/>
</dbReference>
<keyword evidence="3" id="KW-1185">Reference proteome</keyword>
<evidence type="ECO:0000313" key="2">
    <source>
        <dbReference type="EMBL" id="PVU84813.1"/>
    </source>
</evidence>
<accession>A0A2T9XXM1</accession>
<proteinExistence type="predicted"/>
<feature type="compositionally biased region" description="Polar residues" evidence="1">
    <location>
        <begin position="47"/>
        <end position="62"/>
    </location>
</feature>
<name>A0A2T9XXM1_9FUNG</name>
<sequence length="62" mass="7146">MENILELKVLKAELENLNPKARVYQKRSSGNVLFLSSRESTLKETQSKINNAPKTNQHKYTN</sequence>